<dbReference type="NCBIfam" id="TIGR03661">
    <property type="entry name" value="T1SS_VCA0849"/>
    <property type="match status" value="1"/>
</dbReference>
<reference evidence="8 9" key="1">
    <citation type="submission" date="2019-03" db="EMBL/GenBank/DDBJ databases">
        <title>Genomic Encyclopedia of Type Strains, Phase IV (KMG-IV): sequencing the most valuable type-strain genomes for metagenomic binning, comparative biology and taxonomic classification.</title>
        <authorList>
            <person name="Goeker M."/>
        </authorList>
    </citation>
    <scope>NUCLEOTIDE SEQUENCE [LARGE SCALE GENOMIC DNA]</scope>
    <source>
        <strain evidence="8 9">DSM 2286</strain>
    </source>
</reference>
<evidence type="ECO:0000256" key="1">
    <source>
        <dbReference type="ARBA" id="ARBA00001913"/>
    </source>
</evidence>
<dbReference type="Gene3D" id="2.150.10.10">
    <property type="entry name" value="Serralysin-like metalloprotease, C-terminal"/>
    <property type="match status" value="3"/>
</dbReference>
<protein>
    <submittedName>
        <fullName evidence="8">Putative secreted protein (Type I secretion substrate)</fullName>
    </submittedName>
</protein>
<evidence type="ECO:0000313" key="9">
    <source>
        <dbReference type="Proteomes" id="UP000295169"/>
    </source>
</evidence>
<evidence type="ECO:0000256" key="6">
    <source>
        <dbReference type="ARBA" id="ARBA00022837"/>
    </source>
</evidence>
<evidence type="ECO:0000313" key="8">
    <source>
        <dbReference type="EMBL" id="TCL18882.1"/>
    </source>
</evidence>
<evidence type="ECO:0000256" key="5">
    <source>
        <dbReference type="ARBA" id="ARBA00022737"/>
    </source>
</evidence>
<dbReference type="InterPro" id="IPR024079">
    <property type="entry name" value="MetalloPept_cat_dom_sf"/>
</dbReference>
<keyword evidence="5" id="KW-0677">Repeat</keyword>
<comment type="subcellular location">
    <subcellularLocation>
        <location evidence="2">Secreted</location>
    </subcellularLocation>
</comment>
<dbReference type="InterPro" id="IPR006026">
    <property type="entry name" value="Peptidase_Metallo"/>
</dbReference>
<name>A0A4R1P0R3_9GAMM</name>
<dbReference type="AlphaFoldDB" id="A0A4R1P0R3"/>
<dbReference type="PRINTS" id="PR00313">
    <property type="entry name" value="CABNDNGRPT"/>
</dbReference>
<accession>A0A4R1P0R3</accession>
<feature type="domain" description="Peptidase metallopeptidase" evidence="7">
    <location>
        <begin position="26"/>
        <end position="212"/>
    </location>
</feature>
<evidence type="ECO:0000259" key="7">
    <source>
        <dbReference type="SMART" id="SM00235"/>
    </source>
</evidence>
<dbReference type="InterPro" id="IPR011049">
    <property type="entry name" value="Serralysin-like_metalloprot_C"/>
</dbReference>
<dbReference type="Pfam" id="PF00353">
    <property type="entry name" value="HemolysinCabind"/>
    <property type="match status" value="5"/>
</dbReference>
<dbReference type="SMART" id="SM00235">
    <property type="entry name" value="ZnMc"/>
    <property type="match status" value="1"/>
</dbReference>
<dbReference type="InterPro" id="IPR013858">
    <property type="entry name" value="Peptidase_M10B_C"/>
</dbReference>
<proteinExistence type="inferred from homology"/>
<gene>
    <name evidence="8" type="ORF">EV691_14219</name>
</gene>
<keyword evidence="4" id="KW-0964">Secreted</keyword>
<dbReference type="Proteomes" id="UP000295169">
    <property type="component" value="Unassembled WGS sequence"/>
</dbReference>
<dbReference type="GO" id="GO:0008270">
    <property type="term" value="F:zinc ion binding"/>
    <property type="evidence" value="ECO:0007669"/>
    <property type="project" value="InterPro"/>
</dbReference>
<dbReference type="GO" id="GO:0008237">
    <property type="term" value="F:metallopeptidase activity"/>
    <property type="evidence" value="ECO:0007669"/>
    <property type="project" value="InterPro"/>
</dbReference>
<evidence type="ECO:0000256" key="4">
    <source>
        <dbReference type="ARBA" id="ARBA00022525"/>
    </source>
</evidence>
<evidence type="ECO:0000256" key="3">
    <source>
        <dbReference type="ARBA" id="ARBA00009490"/>
    </source>
</evidence>
<dbReference type="InterPro" id="IPR019960">
    <property type="entry name" value="T1SS_VCA0849"/>
</dbReference>
<sequence length="720" mass="73142">MPTPTGSTVNSPVPLSGSLAIDSLVCGTKWGGPLGTSVELSYSFLSFENSYYVTSYSDNNEYQNVFELTANQQVAATKALGAWAAVANIKFALTFDSFSNTGDLRFGGYADMPEDSFAFAYLPGDAPRSGDIWIGPGISDNPTAGTLNYRTLLHEIGHAIGLKHPFESPSVLPEAYDDARYTVMSYNHLTYSFKPTTPMLFDIAAIQYLYGANMQWHTGNDVYQWGASQQIFETIWDAGGVDTLSAANRTQAVSLNLNPGTFSSIGAVANMAIAFGAQIENATGSAYADTLTGNALANVLNGGAGADRLIGGNGSDIYYVDNAGDVVSETNAVVGVGGTDTVYSSLATYSLGANLENLRLLAGGAASGTGNALNNQIFAGAGNNGLNGGAGSDTVSYAYAGRAVIASLATTAAQATGGSGSDTLLNFENLTGSAYNDRLTGNALVNVINGGGGADAMIGGNGSDIYYVDNAGDVVSETNAVVGVGGTDTVYSSLATYSLGANLESLRLLAGGAASGTGNALNNQIFAGAGNNGLNGGAGSDTASYAYAGRAVIASLATTVAQATGGSGRDTLLNFENLTGSNYNDTLTGSAVANTLNGGAGNDLLIGGLGVDRLNGGTGADRFDFNALTEMGLAALRDVIGDFKTSEGDKLDLSTLDGNAATAANEAFSFIGSAAFASNVTGQLRFAGNVLYGSTDADTAAEFEIQLAGVTTLSVADLIA</sequence>
<comment type="cofactor">
    <cofactor evidence="1">
        <name>Ca(2+)</name>
        <dbReference type="ChEBI" id="CHEBI:29108"/>
    </cofactor>
</comment>
<dbReference type="InterPro" id="IPR018511">
    <property type="entry name" value="Hemolysin-typ_Ca-bd_CS"/>
</dbReference>
<dbReference type="SUPFAM" id="SSF55486">
    <property type="entry name" value="Metalloproteases ('zincins'), catalytic domain"/>
    <property type="match status" value="1"/>
</dbReference>
<dbReference type="Gene3D" id="3.40.390.10">
    <property type="entry name" value="Collagenase (Catalytic Domain)"/>
    <property type="match status" value="1"/>
</dbReference>
<dbReference type="GO" id="GO:0006508">
    <property type="term" value="P:proteolysis"/>
    <property type="evidence" value="ECO:0007669"/>
    <property type="project" value="InterPro"/>
</dbReference>
<dbReference type="InterPro" id="IPR001343">
    <property type="entry name" value="Hemolysn_Ca-bd"/>
</dbReference>
<dbReference type="InterPro" id="IPR034033">
    <property type="entry name" value="Serralysin-like"/>
</dbReference>
<dbReference type="GO" id="GO:0005615">
    <property type="term" value="C:extracellular space"/>
    <property type="evidence" value="ECO:0007669"/>
    <property type="project" value="InterPro"/>
</dbReference>
<dbReference type="PROSITE" id="PS00330">
    <property type="entry name" value="HEMOLYSIN_CALCIUM"/>
    <property type="match status" value="1"/>
</dbReference>
<evidence type="ECO:0000256" key="2">
    <source>
        <dbReference type="ARBA" id="ARBA00004613"/>
    </source>
</evidence>
<dbReference type="GO" id="GO:0005509">
    <property type="term" value="F:calcium ion binding"/>
    <property type="evidence" value="ECO:0007669"/>
    <property type="project" value="InterPro"/>
</dbReference>
<comment type="similarity">
    <text evidence="3">Belongs to the peptidase M10B family.</text>
</comment>
<dbReference type="Pfam" id="PF08548">
    <property type="entry name" value="Peptidase_M10_C"/>
    <property type="match status" value="2"/>
</dbReference>
<keyword evidence="6" id="KW-0106">Calcium</keyword>
<dbReference type="EMBL" id="SMMU01000042">
    <property type="protein sequence ID" value="TCL18882.1"/>
    <property type="molecule type" value="Genomic_DNA"/>
</dbReference>
<comment type="caution">
    <text evidence="8">The sequence shown here is derived from an EMBL/GenBank/DDBJ whole genome shotgun (WGS) entry which is preliminary data.</text>
</comment>
<dbReference type="SUPFAM" id="SSF51120">
    <property type="entry name" value="beta-Roll"/>
    <property type="match status" value="3"/>
</dbReference>
<dbReference type="CDD" id="cd04277">
    <property type="entry name" value="ZnMc_serralysin_like"/>
    <property type="match status" value="1"/>
</dbReference>
<organism evidence="8 9">
    <name type="scientific">Azotobacter chroococcum</name>
    <dbReference type="NCBI Taxonomy" id="353"/>
    <lineage>
        <taxon>Bacteria</taxon>
        <taxon>Pseudomonadati</taxon>
        <taxon>Pseudomonadota</taxon>
        <taxon>Gammaproteobacteria</taxon>
        <taxon>Pseudomonadales</taxon>
        <taxon>Pseudomonadaceae</taxon>
        <taxon>Azotobacter</taxon>
    </lineage>
</organism>